<dbReference type="PIRSF" id="PIRSF037260">
    <property type="entry name" value="UPF0223"/>
    <property type="match status" value="1"/>
</dbReference>
<dbReference type="AlphaFoldDB" id="A0A1L8R944"/>
<dbReference type="Gene3D" id="1.10.220.80">
    <property type="entry name" value="BH2638-like"/>
    <property type="match status" value="1"/>
</dbReference>
<dbReference type="InterPro" id="IPR023324">
    <property type="entry name" value="BH2638-like_sf"/>
</dbReference>
<comment type="caution">
    <text evidence="1">The sequence shown here is derived from an EMBL/GenBank/DDBJ whole genome shotgun (WGS) entry which is preliminary data.</text>
</comment>
<dbReference type="NCBIfam" id="NF003353">
    <property type="entry name" value="PRK04387.1"/>
    <property type="match status" value="1"/>
</dbReference>
<protein>
    <submittedName>
        <fullName evidence="1">Uncharacterized protein</fullName>
    </submittedName>
</protein>
<dbReference type="Proteomes" id="UP000182835">
    <property type="component" value="Unassembled WGS sequence"/>
</dbReference>
<dbReference type="RefSeq" id="WP_071863835.1">
    <property type="nucleotide sequence ID" value="NZ_JBHLVQ010000010.1"/>
</dbReference>
<accession>A0A1L8R944</accession>
<name>A0A1L8R944_9ENTE</name>
<dbReference type="STRING" id="317010.RU96_GL001005"/>
<evidence type="ECO:0000313" key="2">
    <source>
        <dbReference type="Proteomes" id="UP000182835"/>
    </source>
</evidence>
<dbReference type="OrthoDB" id="1649074at2"/>
<gene>
    <name evidence="1" type="ORF">RU96_GL001005</name>
</gene>
<dbReference type="EMBL" id="JXKG01000002">
    <property type="protein sequence ID" value="OJG16263.1"/>
    <property type="molecule type" value="Genomic_DNA"/>
</dbReference>
<proteinExistence type="predicted"/>
<reference evidence="1 2" key="1">
    <citation type="submission" date="2014-12" db="EMBL/GenBank/DDBJ databases">
        <title>Draft genome sequences of 29 type strains of Enterococci.</title>
        <authorList>
            <person name="Zhong Z."/>
            <person name="Sun Z."/>
            <person name="Liu W."/>
            <person name="Zhang W."/>
            <person name="Zhang H."/>
        </authorList>
    </citation>
    <scope>NUCLEOTIDE SEQUENCE [LARGE SCALE GENOMIC DNA]</scope>
    <source>
        <strain evidence="1 2">DSM 21207</strain>
    </source>
</reference>
<sequence length="97" mass="11385">MREYQYPLDLSWSTEEMVTVMKMWEALEAANEKGIEATTFLKSYENFKKVVPSIGEERRLGREFENLSGYSLYHTLKLAKQNPTGRLKVKNEYGRND</sequence>
<evidence type="ECO:0000313" key="1">
    <source>
        <dbReference type="EMBL" id="OJG16263.1"/>
    </source>
</evidence>
<dbReference type="InterPro" id="IPR007920">
    <property type="entry name" value="UPF0223"/>
</dbReference>
<organism evidence="1 2">
    <name type="scientific">Enterococcus canintestini</name>
    <dbReference type="NCBI Taxonomy" id="317010"/>
    <lineage>
        <taxon>Bacteria</taxon>
        <taxon>Bacillati</taxon>
        <taxon>Bacillota</taxon>
        <taxon>Bacilli</taxon>
        <taxon>Lactobacillales</taxon>
        <taxon>Enterococcaceae</taxon>
        <taxon>Enterococcus</taxon>
    </lineage>
</organism>
<dbReference type="SUPFAM" id="SSF158504">
    <property type="entry name" value="BH2638-like"/>
    <property type="match status" value="1"/>
</dbReference>
<dbReference type="Pfam" id="PF05256">
    <property type="entry name" value="UPF0223"/>
    <property type="match status" value="1"/>
</dbReference>